<protein>
    <recommendedName>
        <fullName evidence="3">DUF4189 domain-containing protein</fullName>
    </recommendedName>
</protein>
<evidence type="ECO:0000313" key="2">
    <source>
        <dbReference type="Proteomes" id="UP000709336"/>
    </source>
</evidence>
<evidence type="ECO:0000313" key="1">
    <source>
        <dbReference type="EMBL" id="NMH59381.1"/>
    </source>
</evidence>
<dbReference type="EMBL" id="JAATNW010000003">
    <property type="protein sequence ID" value="NMH59381.1"/>
    <property type="molecule type" value="Genomic_DNA"/>
</dbReference>
<accession>A0ABX1R0F6</accession>
<evidence type="ECO:0008006" key="3">
    <source>
        <dbReference type="Google" id="ProtNLM"/>
    </source>
</evidence>
<reference evidence="1 2" key="1">
    <citation type="submission" date="2020-03" db="EMBL/GenBank/DDBJ databases">
        <title>Alteromonas ponticola sp. nov., isolated from seawater.</title>
        <authorList>
            <person name="Yoon J.-H."/>
            <person name="Kim Y.-O."/>
        </authorList>
    </citation>
    <scope>NUCLEOTIDE SEQUENCE [LARGE SCALE GENOMIC DNA]</scope>
    <source>
        <strain evidence="1 2">MYP5</strain>
    </source>
</reference>
<dbReference type="Proteomes" id="UP000709336">
    <property type="component" value="Unassembled WGS sequence"/>
</dbReference>
<proteinExistence type="predicted"/>
<gene>
    <name evidence="1" type="ORF">HCJ96_05040</name>
</gene>
<organism evidence="1 2">
    <name type="scientific">Alteromonas ponticola</name>
    <dbReference type="NCBI Taxonomy" id="2720613"/>
    <lineage>
        <taxon>Bacteria</taxon>
        <taxon>Pseudomonadati</taxon>
        <taxon>Pseudomonadota</taxon>
        <taxon>Gammaproteobacteria</taxon>
        <taxon>Alteromonadales</taxon>
        <taxon>Alteromonadaceae</taxon>
        <taxon>Alteromonas/Salinimonas group</taxon>
        <taxon>Alteromonas</taxon>
    </lineage>
</organism>
<name>A0ABX1R0F6_9ALTE</name>
<dbReference type="RefSeq" id="WP_169209962.1">
    <property type="nucleotide sequence ID" value="NZ_JAATNW010000003.1"/>
</dbReference>
<sequence>MSFLKNLVCFSTFIFLLHTNIAFKESTKSLALSINLAEAAGKCPKGYECIEVKGNRTILFGINPSNPGINWDNLTSEFNIDALSAARERAYTGQSALYAKLGACMTVAHTAEIKCKQKVAVLGGAAGVLCIANGFVFSLPPSNPLIGTSIGGACSAVVAGAIAYNSLTCEMILEKEKSFCTKKILGY</sequence>
<keyword evidence="2" id="KW-1185">Reference proteome</keyword>
<comment type="caution">
    <text evidence="1">The sequence shown here is derived from an EMBL/GenBank/DDBJ whole genome shotgun (WGS) entry which is preliminary data.</text>
</comment>